<dbReference type="InterPro" id="IPR036390">
    <property type="entry name" value="WH_DNA-bd_sf"/>
</dbReference>
<dbReference type="SUPFAM" id="SSF46785">
    <property type="entry name" value="Winged helix' DNA-binding domain"/>
    <property type="match status" value="1"/>
</dbReference>
<dbReference type="PROSITE" id="PS50931">
    <property type="entry name" value="HTH_LYSR"/>
    <property type="match status" value="1"/>
</dbReference>
<gene>
    <name evidence="6" type="ORF">ACFQU0_10900</name>
</gene>
<dbReference type="RefSeq" id="WP_382200646.1">
    <property type="nucleotide sequence ID" value="NZ_JBHTBZ010000024.1"/>
</dbReference>
<comment type="caution">
    <text evidence="6">The sequence shown here is derived from an EMBL/GenBank/DDBJ whole genome shotgun (WGS) entry which is preliminary data.</text>
</comment>
<dbReference type="PANTHER" id="PTHR30126:SF98">
    <property type="entry name" value="HTH-TYPE TRANSCRIPTIONAL ACTIVATOR BAUR"/>
    <property type="match status" value="1"/>
</dbReference>
<protein>
    <submittedName>
        <fullName evidence="6">LysR family transcriptional regulator</fullName>
    </submittedName>
</protein>
<dbReference type="EMBL" id="JBHTBZ010000024">
    <property type="protein sequence ID" value="MFC7460935.1"/>
    <property type="molecule type" value="Genomic_DNA"/>
</dbReference>
<evidence type="ECO:0000313" key="7">
    <source>
        <dbReference type="Proteomes" id="UP001596457"/>
    </source>
</evidence>
<dbReference type="Proteomes" id="UP001596457">
    <property type="component" value="Unassembled WGS sequence"/>
</dbReference>
<name>A0ABW2SC76_9BURK</name>
<dbReference type="CDD" id="cd05466">
    <property type="entry name" value="PBP2_LTTR_substrate"/>
    <property type="match status" value="1"/>
</dbReference>
<accession>A0ABW2SC76</accession>
<keyword evidence="4" id="KW-0804">Transcription</keyword>
<evidence type="ECO:0000256" key="2">
    <source>
        <dbReference type="ARBA" id="ARBA00023015"/>
    </source>
</evidence>
<sequence length="311" mass="34268">MQVKTVAPNAHKLGQLSDADLRLLRVFKAVVDCGGMASAELELNLAMSTISRHVKDLETRLGLVLCRRGRAGFALTPEGEQIYAATEQLLAATDAFRSSLHDVHRRLGGDLHVAVFEKTVSNPQAHIAQAVAAFRQQAPQVTLHMHVGTIAMIERGVIDGQYHLGIIPEHRRSDSLSYDPLFDETMYLYAGQGHPWFGDATGRHGWADLRRQDLAALGYHSPNMALTHERRLERAATASDQEAVATLVLSGAYVGFLPDHYAQAFVAAGRMRAVAPRTLFYRCSFASICRRAPAPLRVADTFRQALLQAHR</sequence>
<reference evidence="7" key="1">
    <citation type="journal article" date="2019" name="Int. J. Syst. Evol. Microbiol.">
        <title>The Global Catalogue of Microorganisms (GCM) 10K type strain sequencing project: providing services to taxonomists for standard genome sequencing and annotation.</title>
        <authorList>
            <consortium name="The Broad Institute Genomics Platform"/>
            <consortium name="The Broad Institute Genome Sequencing Center for Infectious Disease"/>
            <person name="Wu L."/>
            <person name="Ma J."/>
        </authorList>
    </citation>
    <scope>NUCLEOTIDE SEQUENCE [LARGE SCALE GENOMIC DNA]</scope>
    <source>
        <strain evidence="7">CCUG 53903</strain>
    </source>
</reference>
<keyword evidence="7" id="KW-1185">Reference proteome</keyword>
<dbReference type="Gene3D" id="3.40.190.10">
    <property type="entry name" value="Periplasmic binding protein-like II"/>
    <property type="match status" value="2"/>
</dbReference>
<dbReference type="InterPro" id="IPR036388">
    <property type="entry name" value="WH-like_DNA-bd_sf"/>
</dbReference>
<evidence type="ECO:0000256" key="3">
    <source>
        <dbReference type="ARBA" id="ARBA00023125"/>
    </source>
</evidence>
<dbReference type="SUPFAM" id="SSF53850">
    <property type="entry name" value="Periplasmic binding protein-like II"/>
    <property type="match status" value="1"/>
</dbReference>
<evidence type="ECO:0000313" key="6">
    <source>
        <dbReference type="EMBL" id="MFC7460935.1"/>
    </source>
</evidence>
<proteinExistence type="inferred from homology"/>
<evidence type="ECO:0000259" key="5">
    <source>
        <dbReference type="PROSITE" id="PS50931"/>
    </source>
</evidence>
<evidence type="ECO:0000256" key="4">
    <source>
        <dbReference type="ARBA" id="ARBA00023163"/>
    </source>
</evidence>
<feature type="domain" description="HTH lysR-type" evidence="5">
    <location>
        <begin position="20"/>
        <end position="76"/>
    </location>
</feature>
<evidence type="ECO:0000256" key="1">
    <source>
        <dbReference type="ARBA" id="ARBA00009437"/>
    </source>
</evidence>
<dbReference type="InterPro" id="IPR005119">
    <property type="entry name" value="LysR_subst-bd"/>
</dbReference>
<keyword evidence="3" id="KW-0238">DNA-binding</keyword>
<organism evidence="6 7">
    <name type="scientific">Hydrogenophaga defluvii</name>
    <dbReference type="NCBI Taxonomy" id="249410"/>
    <lineage>
        <taxon>Bacteria</taxon>
        <taxon>Pseudomonadati</taxon>
        <taxon>Pseudomonadota</taxon>
        <taxon>Betaproteobacteria</taxon>
        <taxon>Burkholderiales</taxon>
        <taxon>Comamonadaceae</taxon>
        <taxon>Hydrogenophaga</taxon>
    </lineage>
</organism>
<dbReference type="Gene3D" id="1.10.10.10">
    <property type="entry name" value="Winged helix-like DNA-binding domain superfamily/Winged helix DNA-binding domain"/>
    <property type="match status" value="1"/>
</dbReference>
<dbReference type="InterPro" id="IPR000847">
    <property type="entry name" value="LysR_HTH_N"/>
</dbReference>
<dbReference type="Pfam" id="PF03466">
    <property type="entry name" value="LysR_substrate"/>
    <property type="match status" value="1"/>
</dbReference>
<comment type="similarity">
    <text evidence="1">Belongs to the LysR transcriptional regulatory family.</text>
</comment>
<dbReference type="Pfam" id="PF00126">
    <property type="entry name" value="HTH_1"/>
    <property type="match status" value="1"/>
</dbReference>
<dbReference type="PANTHER" id="PTHR30126">
    <property type="entry name" value="HTH-TYPE TRANSCRIPTIONAL REGULATOR"/>
    <property type="match status" value="1"/>
</dbReference>
<keyword evidence="2" id="KW-0805">Transcription regulation</keyword>